<proteinExistence type="predicted"/>
<dbReference type="EMBL" id="SPNV01000266">
    <property type="protein sequence ID" value="KAF5857275.1"/>
    <property type="molecule type" value="Genomic_DNA"/>
</dbReference>
<organism evidence="1 2">
    <name type="scientific">Petromyces alliaceus</name>
    <name type="common">Aspergillus alliaceus</name>
    <dbReference type="NCBI Taxonomy" id="209559"/>
    <lineage>
        <taxon>Eukaryota</taxon>
        <taxon>Fungi</taxon>
        <taxon>Dikarya</taxon>
        <taxon>Ascomycota</taxon>
        <taxon>Pezizomycotina</taxon>
        <taxon>Eurotiomycetes</taxon>
        <taxon>Eurotiomycetidae</taxon>
        <taxon>Eurotiales</taxon>
        <taxon>Aspergillaceae</taxon>
        <taxon>Aspergillus</taxon>
        <taxon>Aspergillus subgen. Circumdati</taxon>
    </lineage>
</organism>
<dbReference type="AlphaFoldDB" id="A0A8H5ZYA4"/>
<evidence type="ECO:0000313" key="2">
    <source>
        <dbReference type="Proteomes" id="UP000541154"/>
    </source>
</evidence>
<dbReference type="InterPro" id="IPR014752">
    <property type="entry name" value="Arrestin-like_C"/>
</dbReference>
<gene>
    <name evidence="1" type="ORF">ETB97_006000</name>
</gene>
<comment type="caution">
    <text evidence="1">The sequence shown here is derived from an EMBL/GenBank/DDBJ whole genome shotgun (WGS) entry which is preliminary data.</text>
</comment>
<dbReference type="Proteomes" id="UP000541154">
    <property type="component" value="Unassembled WGS sequence"/>
</dbReference>
<keyword evidence="2" id="KW-1185">Reference proteome</keyword>
<reference evidence="1 2" key="1">
    <citation type="submission" date="2019-04" db="EMBL/GenBank/DDBJ databases">
        <title>Aspergillus burnettii sp. nov., novel species from soil in southeast Queensland.</title>
        <authorList>
            <person name="Gilchrist C.L.M."/>
            <person name="Pitt J.I."/>
            <person name="Lange L."/>
            <person name="Lacey H.J."/>
            <person name="Vuong D."/>
            <person name="Midgley D.J."/>
            <person name="Greenfield P."/>
            <person name="Bradbury M."/>
            <person name="Lacey E."/>
            <person name="Busk P.K."/>
            <person name="Pilgaard B."/>
            <person name="Chooi Y.H."/>
            <person name="Piggott A.M."/>
        </authorList>
    </citation>
    <scope>NUCLEOTIDE SEQUENCE [LARGE SCALE GENOMIC DNA]</scope>
    <source>
        <strain evidence="1 2">FRR 5400</strain>
    </source>
</reference>
<evidence type="ECO:0000313" key="1">
    <source>
        <dbReference type="EMBL" id="KAF5857275.1"/>
    </source>
</evidence>
<sequence>MIEAGDLELIVPSTHCITLLSPSEAYCPQLFGFILVPIAPSRSDRGEYPDIRLTLTQGFTAQTRSMTTAEKKIRFLQRISRRRSMSHPPHATGEPENRADVETVADCRLRETPAILENHQQFHFAIAIPPALPGTMKTTFGGISYAINAIVTWPSGTSATTMRPIDILRRVIPGPCHSISHIRNYHGAKLFTALRLTPSISTDSKITKLVYAASLVARRTITPGDRPMETKYVVIKKLRWWVEETVRLMKVHTAADGQEGTTTCVKQCVRQVCSGKQRGRWTASKPGTEDRIEIPLDITIPTSARSVDSLDMSSYSIGTGPVPPSYDSHHQHTRSVTKWAITVSHQLKLDIITGQDTYNRESGNLLDRRHLWKSFKAFYPLSLHEVTSGEDLPEGLLHANPVLPQYEDRSAMPPDYDILL</sequence>
<dbReference type="Gene3D" id="2.60.40.640">
    <property type="match status" value="1"/>
</dbReference>
<protein>
    <submittedName>
        <fullName evidence="1">Uncharacterized protein</fullName>
    </submittedName>
</protein>
<accession>A0A8H5ZYA4</accession>
<name>A0A8H5ZYA4_PETAA</name>